<reference evidence="1 2" key="2">
    <citation type="journal article" date="2021" name="Genomics">
        <title>High-quality reference genome for Clonorchis sinensis.</title>
        <authorList>
            <person name="Young N.D."/>
            <person name="Stroehlein A.J."/>
            <person name="Kinkar L."/>
            <person name="Wang T."/>
            <person name="Sohn W.M."/>
            <person name="Chang B.C.H."/>
            <person name="Kaur P."/>
            <person name="Weisz D."/>
            <person name="Dudchenko O."/>
            <person name="Aiden E.L."/>
            <person name="Korhonen P.K."/>
            <person name="Gasser R.B."/>
        </authorList>
    </citation>
    <scope>NUCLEOTIDE SEQUENCE [LARGE SCALE GENOMIC DNA]</scope>
    <source>
        <strain evidence="1">Cs-k2</strain>
    </source>
</reference>
<dbReference type="InParanoid" id="A0A419PCS3"/>
<evidence type="ECO:0000313" key="1">
    <source>
        <dbReference type="EMBL" id="KAG5444765.1"/>
    </source>
</evidence>
<sequence length="145" mass="15936">MLPDMQSLNTPLTIQGEVLDIVEPFTYFGSCISSDCSVTDEQGDSSEFSIDLADDTPELEITQWLGRQQFTDRKVCGSNSTSASQVFPSRLGQPGSILPLTYLQLGFINADADDPHGFQFSDTLGLRRKVSMYTIIIESISVSKN</sequence>
<reference evidence="1 2" key="1">
    <citation type="journal article" date="2018" name="Biotechnol. Adv.">
        <title>Improved genomic resources and new bioinformatic workflow for the carcinogenic parasite Clonorchis sinensis: Biotechnological implications.</title>
        <authorList>
            <person name="Wang D."/>
            <person name="Korhonen P.K."/>
            <person name="Gasser R.B."/>
            <person name="Young N.D."/>
        </authorList>
    </citation>
    <scope>NUCLEOTIDE SEQUENCE [LARGE SCALE GENOMIC DNA]</scope>
    <source>
        <strain evidence="1">Cs-k2</strain>
    </source>
</reference>
<gene>
    <name evidence="1" type="ORF">CSKR_111311</name>
</gene>
<name>A0A419PCS3_CLOSI</name>
<proteinExistence type="predicted"/>
<comment type="caution">
    <text evidence="1">The sequence shown here is derived from an EMBL/GenBank/DDBJ whole genome shotgun (WGS) entry which is preliminary data.</text>
</comment>
<dbReference type="EMBL" id="NIRI02000056">
    <property type="protein sequence ID" value="KAG5444765.1"/>
    <property type="molecule type" value="Genomic_DNA"/>
</dbReference>
<dbReference type="AlphaFoldDB" id="A0A419PCS3"/>
<evidence type="ECO:0000313" key="2">
    <source>
        <dbReference type="Proteomes" id="UP000286415"/>
    </source>
</evidence>
<dbReference type="Proteomes" id="UP000286415">
    <property type="component" value="Unassembled WGS sequence"/>
</dbReference>
<accession>A0A419PCS3</accession>
<keyword evidence="2" id="KW-1185">Reference proteome</keyword>
<organism evidence="1 2">
    <name type="scientific">Clonorchis sinensis</name>
    <name type="common">Chinese liver fluke</name>
    <dbReference type="NCBI Taxonomy" id="79923"/>
    <lineage>
        <taxon>Eukaryota</taxon>
        <taxon>Metazoa</taxon>
        <taxon>Spiralia</taxon>
        <taxon>Lophotrochozoa</taxon>
        <taxon>Platyhelminthes</taxon>
        <taxon>Trematoda</taxon>
        <taxon>Digenea</taxon>
        <taxon>Opisthorchiida</taxon>
        <taxon>Opisthorchiata</taxon>
        <taxon>Opisthorchiidae</taxon>
        <taxon>Clonorchis</taxon>
    </lineage>
</organism>
<protein>
    <submittedName>
        <fullName evidence="1">Uncharacterized protein</fullName>
    </submittedName>
</protein>